<feature type="region of interest" description="Disordered" evidence="1">
    <location>
        <begin position="64"/>
        <end position="130"/>
    </location>
</feature>
<reference evidence="3" key="1">
    <citation type="journal article" date="2022" name="Int. J. Syst. Evol. Microbiol.">
        <title>Pseudomonas aegrilactucae sp. nov. and Pseudomonas morbosilactucae sp. nov., pathogens causing bacterial rot of lettuce in Japan.</title>
        <authorList>
            <person name="Sawada H."/>
            <person name="Fujikawa T."/>
            <person name="Satou M."/>
        </authorList>
    </citation>
    <scope>NUCLEOTIDE SEQUENCE</scope>
    <source>
        <strain evidence="3">0166_1</strain>
    </source>
</reference>
<organism evidence="3 4">
    <name type="scientific">Capillimicrobium parvum</name>
    <dbReference type="NCBI Taxonomy" id="2884022"/>
    <lineage>
        <taxon>Bacteria</taxon>
        <taxon>Bacillati</taxon>
        <taxon>Actinomycetota</taxon>
        <taxon>Thermoleophilia</taxon>
        <taxon>Solirubrobacterales</taxon>
        <taxon>Capillimicrobiaceae</taxon>
        <taxon>Capillimicrobium</taxon>
    </lineage>
</organism>
<feature type="signal peptide" evidence="2">
    <location>
        <begin position="1"/>
        <end position="18"/>
    </location>
</feature>
<dbReference type="AlphaFoldDB" id="A0A9E7BZS2"/>
<evidence type="ECO:0008006" key="5">
    <source>
        <dbReference type="Google" id="ProtNLM"/>
    </source>
</evidence>
<feature type="chain" id="PRO_5038760254" description="DUF5666 domain-containing protein" evidence="2">
    <location>
        <begin position="19"/>
        <end position="223"/>
    </location>
</feature>
<proteinExistence type="predicted"/>
<protein>
    <recommendedName>
        <fullName evidence="5">DUF5666 domain-containing protein</fullName>
    </recommendedName>
</protein>
<feature type="compositionally biased region" description="Pro residues" evidence="1">
    <location>
        <begin position="68"/>
        <end position="77"/>
    </location>
</feature>
<sequence>MNHRVALVAVTAVGAALAAPGMAAAQLPAPPSLPPGSSADPVTGVVTTVTGIVLGVLDPVTGQLVPAPAAPPPPPEDPQAQGAGGAGNPPAAPPAAGAPVKGTAPISAKDSTAPRLQLRVDRRTEAATARRSGIRVIARCSEDCTATLRVLRGKQVGRKRVTMSKMRTYILRVKLNKRGRAVAARSRTSTKLRVTGRAVDTAGNLSSTVRKTTYVRAAKPARR</sequence>
<keyword evidence="4" id="KW-1185">Reference proteome</keyword>
<name>A0A9E7BZS2_9ACTN</name>
<evidence type="ECO:0000313" key="3">
    <source>
        <dbReference type="EMBL" id="UGS34797.1"/>
    </source>
</evidence>
<keyword evidence="2" id="KW-0732">Signal</keyword>
<dbReference type="Proteomes" id="UP001162834">
    <property type="component" value="Chromosome"/>
</dbReference>
<dbReference type="EMBL" id="CP087164">
    <property type="protein sequence ID" value="UGS34797.1"/>
    <property type="molecule type" value="Genomic_DNA"/>
</dbReference>
<accession>A0A9E7BZS2</accession>
<gene>
    <name evidence="3" type="ORF">DSM104329_01179</name>
</gene>
<evidence type="ECO:0000256" key="2">
    <source>
        <dbReference type="SAM" id="SignalP"/>
    </source>
</evidence>
<dbReference type="KEGG" id="sbae:DSM104329_01179"/>
<dbReference type="RefSeq" id="WP_259314463.1">
    <property type="nucleotide sequence ID" value="NZ_CP087164.1"/>
</dbReference>
<evidence type="ECO:0000256" key="1">
    <source>
        <dbReference type="SAM" id="MobiDB-lite"/>
    </source>
</evidence>
<evidence type="ECO:0000313" key="4">
    <source>
        <dbReference type="Proteomes" id="UP001162834"/>
    </source>
</evidence>
<feature type="compositionally biased region" description="Low complexity" evidence="1">
    <location>
        <begin position="94"/>
        <end position="105"/>
    </location>
</feature>